<feature type="compositionally biased region" description="Low complexity" evidence="2">
    <location>
        <begin position="371"/>
        <end position="384"/>
    </location>
</feature>
<evidence type="ECO:0000256" key="1">
    <source>
        <dbReference type="SAM" id="Coils"/>
    </source>
</evidence>
<name>A0AA86QUS5_9EUKA</name>
<evidence type="ECO:0000313" key="3">
    <source>
        <dbReference type="EMBL" id="CAI9965040.1"/>
    </source>
</evidence>
<reference evidence="4 5" key="2">
    <citation type="submission" date="2024-07" db="EMBL/GenBank/DDBJ databases">
        <authorList>
            <person name="Akdeniz Z."/>
        </authorList>
    </citation>
    <scope>NUCLEOTIDE SEQUENCE [LARGE SCALE GENOMIC DNA]</scope>
</reference>
<sequence>MKQISKNLDTLKLTNVGFAAAFVQSLGEENDQIDCSNNNLYLHNTLYENITTVQSTKLKAQQQNIQKFAQLLHQFAKQSECVVFEPILTQDTSVQNTTFLSFELLQYFLSNKLTVQFQLLVTNTDSEIELNINTGFKNVIESNQNELKDKGEAEKLLNQFKEFSQSNVETIYCVFTVETAKITVVSKFYRSENPDKLFEHIISPNMLDAVKNQLLLTDYLKQTSFWTQQLTLDQQLAFQYLYLKEVPTLSFIALPGLTHCSDKQLNGLFQSMRAFTNQQTFINKSVNSNTQYLIRLRSCLRRISYKNATRTKILQANANNMKQQPSQTNVSLKQNKPQAKPESKLQQIKPTTRQPKPPSQLLPVKSLQNTSNKQPQKQPSSLKPPTKDKPQTKDGKPQTKDNKPQTKDKTANRPEPVQIQVVQHQEELHPVQKTVFKLKNEFETLKNEHQEAFKTFEGQKRFRLQAELDNILFQVKKVRELLENNQDYLQIQNYQAMNIQLQEEIKNQPHKNTETQKEILIAMEKKQKLEEKFEVFFNTNKEIQKRLKKYVNSVKAKHLLKVMQ</sequence>
<dbReference type="EMBL" id="CAXDID020000027">
    <property type="protein sequence ID" value="CAL5991192.1"/>
    <property type="molecule type" value="Genomic_DNA"/>
</dbReference>
<keyword evidence="5" id="KW-1185">Reference proteome</keyword>
<gene>
    <name evidence="4" type="ORF">HINF_LOCUS11974</name>
    <name evidence="3" type="ORF">HINF_LOCUS52685</name>
</gene>
<accession>A0AA86QUS5</accession>
<evidence type="ECO:0000256" key="2">
    <source>
        <dbReference type="SAM" id="MobiDB-lite"/>
    </source>
</evidence>
<feature type="compositionally biased region" description="Basic and acidic residues" evidence="2">
    <location>
        <begin position="385"/>
        <end position="412"/>
    </location>
</feature>
<evidence type="ECO:0000313" key="5">
    <source>
        <dbReference type="Proteomes" id="UP001642409"/>
    </source>
</evidence>
<protein>
    <submittedName>
        <fullName evidence="3">Histone-lysine N-methyltransferase 2A-like isoform X1</fullName>
    </submittedName>
    <submittedName>
        <fullName evidence="4">Histone-lysine_N-methyltransferase 2A-like isoform X1</fullName>
    </submittedName>
</protein>
<feature type="coiled-coil region" evidence="1">
    <location>
        <begin position="512"/>
        <end position="546"/>
    </location>
</feature>
<reference evidence="3" key="1">
    <citation type="submission" date="2023-06" db="EMBL/GenBank/DDBJ databases">
        <authorList>
            <person name="Kurt Z."/>
        </authorList>
    </citation>
    <scope>NUCLEOTIDE SEQUENCE</scope>
</reference>
<dbReference type="AlphaFoldDB" id="A0AA86QUS5"/>
<keyword evidence="1" id="KW-0175">Coiled coil</keyword>
<dbReference type="EMBL" id="CATOUU010000985">
    <property type="protein sequence ID" value="CAI9965040.1"/>
    <property type="molecule type" value="Genomic_DNA"/>
</dbReference>
<feature type="compositionally biased region" description="Polar residues" evidence="2">
    <location>
        <begin position="344"/>
        <end position="354"/>
    </location>
</feature>
<dbReference type="Proteomes" id="UP001642409">
    <property type="component" value="Unassembled WGS sequence"/>
</dbReference>
<proteinExistence type="predicted"/>
<evidence type="ECO:0000313" key="4">
    <source>
        <dbReference type="EMBL" id="CAL5991192.1"/>
    </source>
</evidence>
<feature type="region of interest" description="Disordered" evidence="2">
    <location>
        <begin position="316"/>
        <end position="414"/>
    </location>
</feature>
<comment type="caution">
    <text evidence="3">The sequence shown here is derived from an EMBL/GenBank/DDBJ whole genome shotgun (WGS) entry which is preliminary data.</text>
</comment>
<feature type="compositionally biased region" description="Polar residues" evidence="2">
    <location>
        <begin position="316"/>
        <end position="337"/>
    </location>
</feature>
<organism evidence="3">
    <name type="scientific">Hexamita inflata</name>
    <dbReference type="NCBI Taxonomy" id="28002"/>
    <lineage>
        <taxon>Eukaryota</taxon>
        <taxon>Metamonada</taxon>
        <taxon>Diplomonadida</taxon>
        <taxon>Hexamitidae</taxon>
        <taxon>Hexamitinae</taxon>
        <taxon>Hexamita</taxon>
    </lineage>
</organism>